<keyword evidence="8 9" id="KW-0472">Membrane</keyword>
<dbReference type="InterPro" id="IPR010065">
    <property type="entry name" value="AA_ABC_transptr_permease_3TM"/>
</dbReference>
<organism evidence="11">
    <name type="scientific">Moorella thermoacetica Y72</name>
    <dbReference type="NCBI Taxonomy" id="1325331"/>
    <lineage>
        <taxon>Bacteria</taxon>
        <taxon>Bacillati</taxon>
        <taxon>Bacillota</taxon>
        <taxon>Clostridia</taxon>
        <taxon>Neomoorellales</taxon>
        <taxon>Neomoorellaceae</taxon>
        <taxon>Neomoorella</taxon>
    </lineage>
</organism>
<dbReference type="SUPFAM" id="SSF161098">
    <property type="entry name" value="MetI-like"/>
    <property type="match status" value="1"/>
</dbReference>
<feature type="transmembrane region" description="Helical" evidence="9">
    <location>
        <begin position="204"/>
        <end position="225"/>
    </location>
</feature>
<dbReference type="Pfam" id="PF00528">
    <property type="entry name" value="BPD_transp_1"/>
    <property type="match status" value="1"/>
</dbReference>
<dbReference type="Proteomes" id="UP000063718">
    <property type="component" value="Unassembled WGS sequence"/>
</dbReference>
<dbReference type="InterPro" id="IPR000515">
    <property type="entry name" value="MetI-like"/>
</dbReference>
<evidence type="ECO:0000259" key="10">
    <source>
        <dbReference type="PROSITE" id="PS50928"/>
    </source>
</evidence>
<dbReference type="InterPro" id="IPR043429">
    <property type="entry name" value="ArtM/GltK/GlnP/TcyL/YhdX-like"/>
</dbReference>
<comment type="subcellular location">
    <subcellularLocation>
        <location evidence="1 9">Cell membrane</location>
        <topology evidence="1 9">Multi-pass membrane protein</topology>
    </subcellularLocation>
</comment>
<keyword evidence="4" id="KW-1003">Cell membrane</keyword>
<reference evidence="11" key="1">
    <citation type="journal article" date="2014" name="Gene">
        <title>Genome-guided analysis of transformation efficiency and carbon dioxide assimilation by Moorella thermoacetica Y72.</title>
        <authorList>
            <person name="Tsukahara K."/>
            <person name="Kita A."/>
            <person name="Nakashimada Y."/>
            <person name="Hoshino T."/>
            <person name="Murakami K."/>
        </authorList>
    </citation>
    <scope>NUCLEOTIDE SEQUENCE [LARGE SCALE GENOMIC DNA]</scope>
    <source>
        <strain evidence="11">Y72</strain>
    </source>
</reference>
<evidence type="ECO:0000256" key="1">
    <source>
        <dbReference type="ARBA" id="ARBA00004651"/>
    </source>
</evidence>
<evidence type="ECO:0000313" key="11">
    <source>
        <dbReference type="EMBL" id="GAF26874.1"/>
    </source>
</evidence>
<dbReference type="NCBIfam" id="TIGR01726">
    <property type="entry name" value="HEQRo_perm_3TM"/>
    <property type="match status" value="1"/>
</dbReference>
<keyword evidence="3 9" id="KW-0813">Transport</keyword>
<evidence type="ECO:0000256" key="3">
    <source>
        <dbReference type="ARBA" id="ARBA00022448"/>
    </source>
</evidence>
<dbReference type="GO" id="GO:0022857">
    <property type="term" value="F:transmembrane transporter activity"/>
    <property type="evidence" value="ECO:0007669"/>
    <property type="project" value="InterPro"/>
</dbReference>
<gene>
    <name evidence="11" type="ORF">MTY_2214</name>
</gene>
<dbReference type="GO" id="GO:0006865">
    <property type="term" value="P:amino acid transport"/>
    <property type="evidence" value="ECO:0007669"/>
    <property type="project" value="UniProtKB-KW"/>
</dbReference>
<feature type="transmembrane region" description="Helical" evidence="9">
    <location>
        <begin position="56"/>
        <end position="77"/>
    </location>
</feature>
<dbReference type="AlphaFoldDB" id="A0A0S6UD23"/>
<evidence type="ECO:0000256" key="2">
    <source>
        <dbReference type="ARBA" id="ARBA00010072"/>
    </source>
</evidence>
<dbReference type="GO" id="GO:0043190">
    <property type="term" value="C:ATP-binding cassette (ABC) transporter complex"/>
    <property type="evidence" value="ECO:0007669"/>
    <property type="project" value="InterPro"/>
</dbReference>
<keyword evidence="6" id="KW-0029">Amino-acid transport</keyword>
<keyword evidence="5 9" id="KW-0812">Transmembrane</keyword>
<comment type="similarity">
    <text evidence="2">Belongs to the binding-protein-dependent transport system permease family. HisMQ subfamily.</text>
</comment>
<protein>
    <submittedName>
        <fullName evidence="11">ABC-type amino acid transport system, permease component</fullName>
    </submittedName>
</protein>
<name>A0A0S6UD23_NEOTH</name>
<evidence type="ECO:0000256" key="9">
    <source>
        <dbReference type="RuleBase" id="RU363032"/>
    </source>
</evidence>
<evidence type="ECO:0000256" key="4">
    <source>
        <dbReference type="ARBA" id="ARBA00022475"/>
    </source>
</evidence>
<dbReference type="PANTHER" id="PTHR30614">
    <property type="entry name" value="MEMBRANE COMPONENT OF AMINO ACID ABC TRANSPORTER"/>
    <property type="match status" value="1"/>
</dbReference>
<proteinExistence type="inferred from homology"/>
<dbReference type="CDD" id="cd06261">
    <property type="entry name" value="TM_PBP2"/>
    <property type="match status" value="1"/>
</dbReference>
<evidence type="ECO:0000256" key="7">
    <source>
        <dbReference type="ARBA" id="ARBA00022989"/>
    </source>
</evidence>
<feature type="domain" description="ABC transmembrane type-1" evidence="10">
    <location>
        <begin position="18"/>
        <end position="225"/>
    </location>
</feature>
<accession>A0A0S6UD23</accession>
<evidence type="ECO:0000256" key="8">
    <source>
        <dbReference type="ARBA" id="ARBA00023136"/>
    </source>
</evidence>
<sequence>MKLLGLVIQSLPYLLLGAVQTLKITLVAVSLGCILGLVAGMGRLSRRRLTSFLATCYVDFFRGTPLLVQIFIVYYGFPQLLDEGQKFLMASLGMPQLLQTTHIPVFVAATLATSLNSGAYVAEIFRAGIQSIERGQVEAARSLGMTEGQTMRYIVLPQAFKRVIPPLGNEFIAMLKDTSLLSVIGYVELTRQGQLISGATFKPLQIYFGVALIYLIMTFTISRLVDYLERRLKTGDLDRS</sequence>
<keyword evidence="7 9" id="KW-1133">Transmembrane helix</keyword>
<evidence type="ECO:0000256" key="5">
    <source>
        <dbReference type="ARBA" id="ARBA00022692"/>
    </source>
</evidence>
<dbReference type="PROSITE" id="PS50928">
    <property type="entry name" value="ABC_TM1"/>
    <property type="match status" value="1"/>
</dbReference>
<evidence type="ECO:0000256" key="6">
    <source>
        <dbReference type="ARBA" id="ARBA00022970"/>
    </source>
</evidence>
<dbReference type="Gene3D" id="1.10.3720.10">
    <property type="entry name" value="MetI-like"/>
    <property type="match status" value="1"/>
</dbReference>
<dbReference type="FunFam" id="1.10.3720.10:FF:000033">
    <property type="entry name" value="Polar amino acid ABC transporter permease"/>
    <property type="match status" value="1"/>
</dbReference>
<dbReference type="PANTHER" id="PTHR30614:SF20">
    <property type="entry name" value="GLUTAMINE TRANSPORT SYSTEM PERMEASE PROTEIN GLNP"/>
    <property type="match status" value="1"/>
</dbReference>
<dbReference type="EMBL" id="DF238840">
    <property type="protein sequence ID" value="GAF26874.1"/>
    <property type="molecule type" value="Genomic_DNA"/>
</dbReference>
<dbReference type="InterPro" id="IPR035906">
    <property type="entry name" value="MetI-like_sf"/>
</dbReference>